<reference evidence="2 3" key="1">
    <citation type="submission" date="2023-10" db="EMBL/GenBank/DDBJ databases">
        <title>Phytobacter spp. The emergence of a new genus of hospital-origin enterobacteria encoding carbapenemases in Argentina.</title>
        <authorList>
            <person name="Vay C."/>
            <person name="Almuzara M."/>
            <person name="Traglia G.M."/>
            <person name="Campos J."/>
        </authorList>
    </citation>
    <scope>NUCLEOTIDE SEQUENCE [LARGE SCALE GENOMIC DNA]</scope>
    <source>
        <strain evidence="2 3">CVMA36</strain>
    </source>
</reference>
<dbReference type="RefSeq" id="WP_107223414.1">
    <property type="nucleotide sequence ID" value="NZ_JAWJAC010000012.1"/>
</dbReference>
<keyword evidence="1" id="KW-1133">Transmembrane helix</keyword>
<feature type="transmembrane region" description="Helical" evidence="1">
    <location>
        <begin position="6"/>
        <end position="26"/>
    </location>
</feature>
<dbReference type="Proteomes" id="UP001286589">
    <property type="component" value="Unassembled WGS sequence"/>
</dbReference>
<keyword evidence="3" id="KW-1185">Reference proteome</keyword>
<comment type="caution">
    <text evidence="2">The sequence shown here is derived from an EMBL/GenBank/DDBJ whole genome shotgun (WGS) entry which is preliminary data.</text>
</comment>
<evidence type="ECO:0000256" key="1">
    <source>
        <dbReference type="SAM" id="Phobius"/>
    </source>
</evidence>
<dbReference type="AlphaFoldDB" id="A0AB35RQQ6"/>
<sequence>MEFSSKWFYVLFAACIFVIIVVVRDLRESFIPLIKNGAMQDSVMKKGIAVNADIVAAQQTSMWDGGKPVYRITVKFKTREGDEFEASILRPLTFEEIDRFKAGNGTTIKYDPKNPKRIAIYDRPLILGDN</sequence>
<proteinExistence type="predicted"/>
<keyword evidence="1" id="KW-0472">Membrane</keyword>
<evidence type="ECO:0000313" key="3">
    <source>
        <dbReference type="Proteomes" id="UP001286589"/>
    </source>
</evidence>
<protein>
    <submittedName>
        <fullName evidence="2">DUF3592 domain-containing protein</fullName>
    </submittedName>
</protein>
<keyword evidence="1" id="KW-0812">Transmembrane</keyword>
<gene>
    <name evidence="2" type="ORF">R0H02_18885</name>
</gene>
<name>A0AB35RQQ6_9ENTR</name>
<accession>A0AB35RQQ6</accession>
<organism evidence="2 3">
    <name type="scientific">Phytobacter ursingii</name>
    <dbReference type="NCBI Taxonomy" id="1972431"/>
    <lineage>
        <taxon>Bacteria</taxon>
        <taxon>Pseudomonadati</taxon>
        <taxon>Pseudomonadota</taxon>
        <taxon>Gammaproteobacteria</taxon>
        <taxon>Enterobacterales</taxon>
        <taxon>Enterobacteriaceae</taxon>
        <taxon>Phytobacter</taxon>
    </lineage>
</organism>
<dbReference type="EMBL" id="JAWJAC010000012">
    <property type="protein sequence ID" value="MDV2864511.1"/>
    <property type="molecule type" value="Genomic_DNA"/>
</dbReference>
<evidence type="ECO:0000313" key="2">
    <source>
        <dbReference type="EMBL" id="MDV2864511.1"/>
    </source>
</evidence>